<dbReference type="GeneID" id="36373780"/>
<dbReference type="WBParaSite" id="SRAE_0000053600.1">
    <property type="protein sequence ID" value="SRAE_0000053600.1"/>
    <property type="gene ID" value="WBGene00256282"/>
</dbReference>
<protein>
    <submittedName>
        <fullName evidence="1 3">Uncharacterized protein</fullName>
    </submittedName>
</protein>
<reference evidence="3" key="3">
    <citation type="submission" date="2020-12" db="UniProtKB">
        <authorList>
            <consortium name="WormBaseParasite"/>
        </authorList>
    </citation>
    <scope>IDENTIFICATION</scope>
</reference>
<keyword evidence="2" id="KW-1185">Reference proteome</keyword>
<sequence length="106" mass="12166">MKVVFSLPDLYKPVVTLYTNTQQSLAQYDGPYEIIEHIHGDSYLIQKISSKGRRIESTFKTNARLLKLVPKSFSVIHDNDQDIEPHPTEKPIATDIIKLIQSSKKR</sequence>
<dbReference type="AlphaFoldDB" id="A0A090KZV5"/>
<dbReference type="WormBase" id="SRAE_0000053600">
    <property type="protein sequence ID" value="SRP06716"/>
    <property type="gene ID" value="WBGene00256282"/>
</dbReference>
<reference evidence="1" key="1">
    <citation type="submission" date="2014-09" db="EMBL/GenBank/DDBJ databases">
        <authorList>
            <person name="Aslett A.Martin."/>
        </authorList>
    </citation>
    <scope>NUCLEOTIDE SEQUENCE</scope>
    <source>
        <strain evidence="1">ED321 Heterogonic</strain>
    </source>
</reference>
<organism evidence="1">
    <name type="scientific">Strongyloides ratti</name>
    <name type="common">Parasitic roundworm</name>
    <dbReference type="NCBI Taxonomy" id="34506"/>
    <lineage>
        <taxon>Eukaryota</taxon>
        <taxon>Metazoa</taxon>
        <taxon>Ecdysozoa</taxon>
        <taxon>Nematoda</taxon>
        <taxon>Chromadorea</taxon>
        <taxon>Rhabditida</taxon>
        <taxon>Tylenchina</taxon>
        <taxon>Panagrolaimomorpha</taxon>
        <taxon>Strongyloidoidea</taxon>
        <taxon>Strongyloididae</taxon>
        <taxon>Strongyloides</taxon>
    </lineage>
</organism>
<proteinExistence type="predicted"/>
<dbReference type="Proteomes" id="UP000035682">
    <property type="component" value="Unplaced"/>
</dbReference>
<accession>A0A090KZV5</accession>
<evidence type="ECO:0000313" key="2">
    <source>
        <dbReference type="Proteomes" id="UP000035682"/>
    </source>
</evidence>
<evidence type="ECO:0000313" key="3">
    <source>
        <dbReference type="WBParaSite" id="SRAE_0000053600.1"/>
    </source>
</evidence>
<dbReference type="EMBL" id="LN609407">
    <property type="protein sequence ID" value="CEF61412.1"/>
    <property type="molecule type" value="Genomic_DNA"/>
</dbReference>
<name>A0A090KZV5_STRRB</name>
<dbReference type="CTD" id="36373780"/>
<reference evidence="2" key="2">
    <citation type="submission" date="2014-09" db="EMBL/GenBank/DDBJ databases">
        <authorList>
            <person name="Martin A.A."/>
        </authorList>
    </citation>
    <scope>NUCLEOTIDE SEQUENCE</scope>
    <source>
        <strain evidence="2">ED321</strain>
    </source>
</reference>
<gene>
    <name evidence="1 3 4" type="ORF">SRAE_0000053600</name>
</gene>
<evidence type="ECO:0000313" key="1">
    <source>
        <dbReference type="EMBL" id="CEF61412.1"/>
    </source>
</evidence>
<dbReference type="RefSeq" id="XP_024500621.1">
    <property type="nucleotide sequence ID" value="XM_024646439.1"/>
</dbReference>
<evidence type="ECO:0000313" key="4">
    <source>
        <dbReference type="WormBase" id="SRAE_0000053600"/>
    </source>
</evidence>